<proteinExistence type="inferred from homology"/>
<name>A0A4Y3WUG6_9PSEU</name>
<dbReference type="InterPro" id="IPR003658">
    <property type="entry name" value="Anti-sigma_ant"/>
</dbReference>
<dbReference type="PANTHER" id="PTHR33495">
    <property type="entry name" value="ANTI-SIGMA FACTOR ANTAGONIST TM_1081-RELATED-RELATED"/>
    <property type="match status" value="1"/>
</dbReference>
<gene>
    <name evidence="4" type="ORF">PHY01_40030</name>
</gene>
<organism evidence="4 5">
    <name type="scientific">Pseudonocardia hydrocarbonoxydans</name>
    <dbReference type="NCBI Taxonomy" id="76726"/>
    <lineage>
        <taxon>Bacteria</taxon>
        <taxon>Bacillati</taxon>
        <taxon>Actinomycetota</taxon>
        <taxon>Actinomycetes</taxon>
        <taxon>Pseudonocardiales</taxon>
        <taxon>Pseudonocardiaceae</taxon>
        <taxon>Pseudonocardia</taxon>
    </lineage>
</organism>
<evidence type="ECO:0000259" key="3">
    <source>
        <dbReference type="PROSITE" id="PS50801"/>
    </source>
</evidence>
<dbReference type="RefSeq" id="WP_246086018.1">
    <property type="nucleotide sequence ID" value="NZ_BAAARZ010000039.1"/>
</dbReference>
<feature type="domain" description="STAS" evidence="3">
    <location>
        <begin position="5"/>
        <end position="113"/>
    </location>
</feature>
<accession>A0A4Y3WUG6</accession>
<dbReference type="AlphaFoldDB" id="A0A4Y3WUG6"/>
<protein>
    <recommendedName>
        <fullName evidence="2">Anti-sigma factor antagonist</fullName>
    </recommendedName>
</protein>
<keyword evidence="5" id="KW-1185">Reference proteome</keyword>
<dbReference type="EMBL" id="BJNG01000036">
    <property type="protein sequence ID" value="GEC21720.1"/>
    <property type="molecule type" value="Genomic_DNA"/>
</dbReference>
<dbReference type="SUPFAM" id="SSF52091">
    <property type="entry name" value="SpoIIaa-like"/>
    <property type="match status" value="1"/>
</dbReference>
<sequence length="113" mass="11756">MTTATVTPLGTADGVCTLAVAGEVDLANAAEVEDRILDHTANDLVGVVLDLDGLDYLDSTGLRLLFTLAARLEISQIGLELVVTAGSPVRRALEITGMTRMVSLRPPGEPGPT</sequence>
<dbReference type="Gene3D" id="3.30.750.24">
    <property type="entry name" value="STAS domain"/>
    <property type="match status" value="1"/>
</dbReference>
<dbReference type="InterPro" id="IPR036513">
    <property type="entry name" value="STAS_dom_sf"/>
</dbReference>
<dbReference type="Pfam" id="PF01740">
    <property type="entry name" value="STAS"/>
    <property type="match status" value="1"/>
</dbReference>
<evidence type="ECO:0000313" key="5">
    <source>
        <dbReference type="Proteomes" id="UP000320338"/>
    </source>
</evidence>
<dbReference type="NCBIfam" id="TIGR00377">
    <property type="entry name" value="ant_ant_sig"/>
    <property type="match status" value="1"/>
</dbReference>
<dbReference type="GO" id="GO:0043856">
    <property type="term" value="F:anti-sigma factor antagonist activity"/>
    <property type="evidence" value="ECO:0007669"/>
    <property type="project" value="InterPro"/>
</dbReference>
<evidence type="ECO:0000313" key="4">
    <source>
        <dbReference type="EMBL" id="GEC21720.1"/>
    </source>
</evidence>
<evidence type="ECO:0000256" key="2">
    <source>
        <dbReference type="RuleBase" id="RU003749"/>
    </source>
</evidence>
<dbReference type="Proteomes" id="UP000320338">
    <property type="component" value="Unassembled WGS sequence"/>
</dbReference>
<reference evidence="4 5" key="1">
    <citation type="submission" date="2019-06" db="EMBL/GenBank/DDBJ databases">
        <title>Whole genome shotgun sequence of Pseudonocardia hydrocarbonoxydans NBRC 14498.</title>
        <authorList>
            <person name="Hosoyama A."/>
            <person name="Uohara A."/>
            <person name="Ohji S."/>
            <person name="Ichikawa N."/>
        </authorList>
    </citation>
    <scope>NUCLEOTIDE SEQUENCE [LARGE SCALE GENOMIC DNA]</scope>
    <source>
        <strain evidence="4 5">NBRC 14498</strain>
    </source>
</reference>
<comment type="caution">
    <text evidence="4">The sequence shown here is derived from an EMBL/GenBank/DDBJ whole genome shotgun (WGS) entry which is preliminary data.</text>
</comment>
<dbReference type="CDD" id="cd07043">
    <property type="entry name" value="STAS_anti-anti-sigma_factors"/>
    <property type="match status" value="1"/>
</dbReference>
<evidence type="ECO:0000256" key="1">
    <source>
        <dbReference type="ARBA" id="ARBA00009013"/>
    </source>
</evidence>
<dbReference type="PROSITE" id="PS50801">
    <property type="entry name" value="STAS"/>
    <property type="match status" value="1"/>
</dbReference>
<dbReference type="InterPro" id="IPR002645">
    <property type="entry name" value="STAS_dom"/>
</dbReference>
<dbReference type="PANTHER" id="PTHR33495:SF13">
    <property type="entry name" value="ANTI-SIGMA-F FACTOR ANTAGONIST RSFB"/>
    <property type="match status" value="1"/>
</dbReference>
<comment type="similarity">
    <text evidence="1 2">Belongs to the anti-sigma-factor antagonist family.</text>
</comment>